<evidence type="ECO:0000313" key="2">
    <source>
        <dbReference type="EMBL" id="RJR27369.1"/>
    </source>
</evidence>
<proteinExistence type="predicted"/>
<comment type="caution">
    <text evidence="2">The sequence shown here is derived from an EMBL/GenBank/DDBJ whole genome shotgun (WGS) entry which is preliminary data.</text>
</comment>
<dbReference type="AlphaFoldDB" id="A0A3A4ZDU2"/>
<sequence>MKQGILVAFFIASTIYNSASISHEEKAVTSQPLHYLVNTDTNILLNVPYVHQVDDLPEDKKPQIMASACGPTAINMILKYIGEDIDLYSVIERLPDSVYIKGKMFYNLYEGPGYFGKETKRISKDPQAIYQALKDRNPIILNIQNYNGMIGHAVVIVGIRNFDGKTAESLIVHDPYVGPYREFKYINETTIKQPEGFNNYIGILDPFYVVNSD</sequence>
<protein>
    <recommendedName>
        <fullName evidence="1">Peptidase C39-like domain-containing protein</fullName>
    </recommendedName>
</protein>
<name>A0A3A4ZDU2_UNCKA</name>
<organism evidence="2 3">
    <name type="scientific">candidate division WWE3 bacterium</name>
    <dbReference type="NCBI Taxonomy" id="2053526"/>
    <lineage>
        <taxon>Bacteria</taxon>
        <taxon>Katanobacteria</taxon>
    </lineage>
</organism>
<reference evidence="2 3" key="1">
    <citation type="journal article" date="2017" name="ISME J.">
        <title>Energy and carbon metabolisms in a deep terrestrial subsurface fluid microbial community.</title>
        <authorList>
            <person name="Momper L."/>
            <person name="Jungbluth S.P."/>
            <person name="Lee M.D."/>
            <person name="Amend J.P."/>
        </authorList>
    </citation>
    <scope>NUCLEOTIDE SEQUENCE [LARGE SCALE GENOMIC DNA]</scope>
    <source>
        <strain evidence="2">SURF_46</strain>
    </source>
</reference>
<dbReference type="Proteomes" id="UP000265540">
    <property type="component" value="Unassembled WGS sequence"/>
</dbReference>
<gene>
    <name evidence="2" type="ORF">C4561_02340</name>
</gene>
<evidence type="ECO:0000313" key="3">
    <source>
        <dbReference type="Proteomes" id="UP000265540"/>
    </source>
</evidence>
<dbReference type="InterPro" id="IPR039564">
    <property type="entry name" value="Peptidase_C39-like"/>
</dbReference>
<dbReference type="Pfam" id="PF13529">
    <property type="entry name" value="Peptidase_C39_2"/>
    <property type="match status" value="1"/>
</dbReference>
<evidence type="ECO:0000259" key="1">
    <source>
        <dbReference type="Pfam" id="PF13529"/>
    </source>
</evidence>
<dbReference type="Gene3D" id="3.90.70.10">
    <property type="entry name" value="Cysteine proteinases"/>
    <property type="match status" value="1"/>
</dbReference>
<feature type="domain" description="Peptidase C39-like" evidence="1">
    <location>
        <begin position="45"/>
        <end position="176"/>
    </location>
</feature>
<dbReference type="EMBL" id="QZJF01000012">
    <property type="protein sequence ID" value="RJR27369.1"/>
    <property type="molecule type" value="Genomic_DNA"/>
</dbReference>
<accession>A0A3A4ZDU2</accession>